<gene>
    <name evidence="7" type="ORF">SAMN04490355_101181</name>
</gene>
<name>A0A1I4J8L4_9FIRM</name>
<evidence type="ECO:0000256" key="2">
    <source>
        <dbReference type="ARBA" id="ARBA00022679"/>
    </source>
</evidence>
<feature type="domain" description="Carbohydrate kinase FGGY N-terminal" evidence="5">
    <location>
        <begin position="5"/>
        <end position="249"/>
    </location>
</feature>
<dbReference type="GO" id="GO:0016301">
    <property type="term" value="F:kinase activity"/>
    <property type="evidence" value="ECO:0007669"/>
    <property type="project" value="UniProtKB-KW"/>
</dbReference>
<dbReference type="InterPro" id="IPR043129">
    <property type="entry name" value="ATPase_NBD"/>
</dbReference>
<keyword evidence="8" id="KW-1185">Reference proteome</keyword>
<dbReference type="Proteomes" id="UP000199520">
    <property type="component" value="Unassembled WGS sequence"/>
</dbReference>
<organism evidence="7 8">
    <name type="scientific">Pelosinus propionicus DSM 13327</name>
    <dbReference type="NCBI Taxonomy" id="1123291"/>
    <lineage>
        <taxon>Bacteria</taxon>
        <taxon>Bacillati</taxon>
        <taxon>Bacillota</taxon>
        <taxon>Negativicutes</taxon>
        <taxon>Selenomonadales</taxon>
        <taxon>Sporomusaceae</taxon>
        <taxon>Pelosinus</taxon>
    </lineage>
</organism>
<comment type="similarity">
    <text evidence="1 4">Belongs to the FGGY kinase family.</text>
</comment>
<dbReference type="AlphaFoldDB" id="A0A1I4J8L4"/>
<reference evidence="8" key="1">
    <citation type="submission" date="2016-10" db="EMBL/GenBank/DDBJ databases">
        <authorList>
            <person name="Varghese N."/>
            <person name="Submissions S."/>
        </authorList>
    </citation>
    <scope>NUCLEOTIDE SEQUENCE [LARGE SCALE GENOMIC DNA]</scope>
    <source>
        <strain evidence="8">DSM 13327</strain>
    </source>
</reference>
<protein>
    <submittedName>
        <fullName evidence="7">Gluconokinase</fullName>
    </submittedName>
</protein>
<dbReference type="Pfam" id="PF02782">
    <property type="entry name" value="FGGY_C"/>
    <property type="match status" value="1"/>
</dbReference>
<dbReference type="PANTHER" id="PTHR43095">
    <property type="entry name" value="SUGAR KINASE"/>
    <property type="match status" value="1"/>
</dbReference>
<evidence type="ECO:0000256" key="4">
    <source>
        <dbReference type="RuleBase" id="RU003733"/>
    </source>
</evidence>
<evidence type="ECO:0000259" key="5">
    <source>
        <dbReference type="Pfam" id="PF00370"/>
    </source>
</evidence>
<dbReference type="RefSeq" id="WP_090934855.1">
    <property type="nucleotide sequence ID" value="NZ_FOTS01000011.1"/>
</dbReference>
<sequence>MKPSVWIGIDIGTTGVRAVAYQADGQSLCAASQEYPLFTPHSGWAEQDSKEIIGAMENVISDVVTSLTQSGRKAEGVSISSVFHSFLAYDKEGEPTTTLMTWADTRSQDIVREMKKLYPDFLSIYRRTGCPLHPMYPMAKIAWLRKERPEIFKRSSYFGSIKDYAFRVLTGQWVVDRSVASGSGLYNLLSLEWDRELLSYLSISEETLPNVVSTTYSQPLRGEMARRTGLQAGIPVVIGAGDGVLVNVGIGAVRPGDMSATIGTSGAVRMLTDKPCTDEKGRTWCYNLTDNVWVAGGAINNGGLALRWMRDHFNEAEQSVAEKLGIDSYDLMSSYAKKIAPGSEGLIMLPFFTGERAPNWNADARGVLFGLTLQHDKRHMIRATMEGVCYRMNSILHALQEVTGPAREIRVSGSFIRSELWLQILADTLNQEINVPNVNEGAAFGAAVLGFVSAGILKDISSTADFVTVEKTYKPGAPAVKCYQELYDIYNRIYWNLQQEFTDIAAFGKK</sequence>
<dbReference type="InterPro" id="IPR018483">
    <property type="entry name" value="Carb_kinase_FGGY_CS"/>
</dbReference>
<evidence type="ECO:0000313" key="8">
    <source>
        <dbReference type="Proteomes" id="UP000199520"/>
    </source>
</evidence>
<dbReference type="SUPFAM" id="SSF53067">
    <property type="entry name" value="Actin-like ATPase domain"/>
    <property type="match status" value="2"/>
</dbReference>
<dbReference type="PROSITE" id="PS00933">
    <property type="entry name" value="FGGY_KINASES_1"/>
    <property type="match status" value="1"/>
</dbReference>
<dbReference type="InterPro" id="IPR018485">
    <property type="entry name" value="FGGY_C"/>
</dbReference>
<dbReference type="CDD" id="cd07770">
    <property type="entry name" value="ASKHA_NBD_FGGY_GntK"/>
    <property type="match status" value="1"/>
</dbReference>
<accession>A0A1I4J8L4</accession>
<evidence type="ECO:0000256" key="3">
    <source>
        <dbReference type="ARBA" id="ARBA00022777"/>
    </source>
</evidence>
<evidence type="ECO:0000259" key="6">
    <source>
        <dbReference type="Pfam" id="PF02782"/>
    </source>
</evidence>
<dbReference type="InterPro" id="IPR050406">
    <property type="entry name" value="FGGY_Carb_Kinase"/>
</dbReference>
<keyword evidence="3 4" id="KW-0418">Kinase</keyword>
<dbReference type="GO" id="GO:0005975">
    <property type="term" value="P:carbohydrate metabolic process"/>
    <property type="evidence" value="ECO:0007669"/>
    <property type="project" value="InterPro"/>
</dbReference>
<dbReference type="STRING" id="1123291.SAMN04490355_101181"/>
<dbReference type="InterPro" id="IPR000577">
    <property type="entry name" value="Carb_kinase_FGGY"/>
</dbReference>
<proteinExistence type="inferred from homology"/>
<dbReference type="InterPro" id="IPR018484">
    <property type="entry name" value="FGGY_N"/>
</dbReference>
<dbReference type="OrthoDB" id="9805576at2"/>
<dbReference type="PROSITE" id="PS00445">
    <property type="entry name" value="FGGY_KINASES_2"/>
    <property type="match status" value="1"/>
</dbReference>
<dbReference type="Pfam" id="PF00370">
    <property type="entry name" value="FGGY_N"/>
    <property type="match status" value="1"/>
</dbReference>
<feature type="domain" description="Carbohydrate kinase FGGY C-terminal" evidence="6">
    <location>
        <begin position="259"/>
        <end position="454"/>
    </location>
</feature>
<dbReference type="PANTHER" id="PTHR43095:SF2">
    <property type="entry name" value="GLUCONOKINASE"/>
    <property type="match status" value="1"/>
</dbReference>
<dbReference type="Gene3D" id="3.30.420.40">
    <property type="match status" value="2"/>
</dbReference>
<dbReference type="GO" id="GO:0016773">
    <property type="term" value="F:phosphotransferase activity, alcohol group as acceptor"/>
    <property type="evidence" value="ECO:0007669"/>
    <property type="project" value="InterPro"/>
</dbReference>
<evidence type="ECO:0000256" key="1">
    <source>
        <dbReference type="ARBA" id="ARBA00009156"/>
    </source>
</evidence>
<keyword evidence="2 4" id="KW-0808">Transferase</keyword>
<evidence type="ECO:0000313" key="7">
    <source>
        <dbReference type="EMBL" id="SFL62922.1"/>
    </source>
</evidence>
<dbReference type="PIRSF" id="PIRSF000538">
    <property type="entry name" value="GlpK"/>
    <property type="match status" value="1"/>
</dbReference>
<dbReference type="EMBL" id="FOTS01000011">
    <property type="protein sequence ID" value="SFL62922.1"/>
    <property type="molecule type" value="Genomic_DNA"/>
</dbReference>